<gene>
    <name evidence="1" type="ORF">D6T63_07625</name>
</gene>
<proteinExistence type="predicted"/>
<dbReference type="EMBL" id="QZVT01000003">
    <property type="protein sequence ID" value="RJT81044.1"/>
    <property type="molecule type" value="Genomic_DNA"/>
</dbReference>
<dbReference type="RefSeq" id="WP_120148390.1">
    <property type="nucleotide sequence ID" value="NZ_QZVT01000003.1"/>
</dbReference>
<sequence length="79" mass="8278">MFVVDCPLRPGPADGICSWNSQEPASARHPSFGSGSTNLYAEIAAGEEQVNNLEADWGALTDLLRVVTDNSEDSVGGSP</sequence>
<reference evidence="1 2" key="1">
    <citation type="submission" date="2018-09" db="EMBL/GenBank/DDBJ databases">
        <title>Novel species of Arthrobacter.</title>
        <authorList>
            <person name="Liu Q."/>
            <person name="Xin Y.-H."/>
        </authorList>
    </citation>
    <scope>NUCLEOTIDE SEQUENCE [LARGE SCALE GENOMIC DNA]</scope>
    <source>
        <strain evidence="1 2">Hz2</strain>
    </source>
</reference>
<dbReference type="AlphaFoldDB" id="A0A3A5MD08"/>
<comment type="caution">
    <text evidence="1">The sequence shown here is derived from an EMBL/GenBank/DDBJ whole genome shotgun (WGS) entry which is preliminary data.</text>
</comment>
<dbReference type="Proteomes" id="UP000272560">
    <property type="component" value="Unassembled WGS sequence"/>
</dbReference>
<name>A0A3A5MD08_9MICC</name>
<protein>
    <submittedName>
        <fullName evidence="1">Uncharacterized protein</fullName>
    </submittedName>
</protein>
<keyword evidence="2" id="KW-1185">Reference proteome</keyword>
<organism evidence="1 2">
    <name type="scientific">Arthrobacter cheniae</name>
    <dbReference type="NCBI Taxonomy" id="1258888"/>
    <lineage>
        <taxon>Bacteria</taxon>
        <taxon>Bacillati</taxon>
        <taxon>Actinomycetota</taxon>
        <taxon>Actinomycetes</taxon>
        <taxon>Micrococcales</taxon>
        <taxon>Micrococcaceae</taxon>
        <taxon>Arthrobacter</taxon>
    </lineage>
</organism>
<accession>A0A3A5MD08</accession>
<evidence type="ECO:0000313" key="1">
    <source>
        <dbReference type="EMBL" id="RJT81044.1"/>
    </source>
</evidence>
<evidence type="ECO:0000313" key="2">
    <source>
        <dbReference type="Proteomes" id="UP000272560"/>
    </source>
</evidence>